<keyword evidence="1" id="KW-0175">Coiled coil</keyword>
<reference evidence="3 4" key="1">
    <citation type="submission" date="2021-03" db="EMBL/GenBank/DDBJ databases">
        <title>Comparative Genomics and Metabolomics in the genus Turicibacter.</title>
        <authorList>
            <person name="Maki J."/>
            <person name="Looft T."/>
        </authorList>
    </citation>
    <scope>NUCLEOTIDE SEQUENCE</scope>
    <source>
        <strain evidence="3">ISU324</strain>
        <strain evidence="2 4">MMM721</strain>
    </source>
</reference>
<name>A0A9Q9FDW7_9FIRM</name>
<dbReference type="EMBL" id="CP071249">
    <property type="protein sequence ID" value="UUF06475.1"/>
    <property type="molecule type" value="Genomic_DNA"/>
</dbReference>
<dbReference type="AlphaFoldDB" id="A0A9Q9FDW7"/>
<keyword evidence="4" id="KW-1185">Reference proteome</keyword>
<evidence type="ECO:0000313" key="4">
    <source>
        <dbReference type="Proteomes" id="UP001058016"/>
    </source>
</evidence>
<dbReference type="EMBL" id="CP071250">
    <property type="protein sequence ID" value="UUF07723.1"/>
    <property type="molecule type" value="Genomic_DNA"/>
</dbReference>
<evidence type="ECO:0000256" key="1">
    <source>
        <dbReference type="SAM" id="Coils"/>
    </source>
</evidence>
<evidence type="ECO:0000313" key="5">
    <source>
        <dbReference type="Proteomes" id="UP001058072"/>
    </source>
</evidence>
<dbReference type="Proteomes" id="UP001058016">
    <property type="component" value="Chromosome"/>
</dbReference>
<evidence type="ECO:0000313" key="2">
    <source>
        <dbReference type="EMBL" id="UUF06475.1"/>
    </source>
</evidence>
<proteinExistence type="predicted"/>
<evidence type="ECO:0000313" key="3">
    <source>
        <dbReference type="EMBL" id="UUF07723.1"/>
    </source>
</evidence>
<protein>
    <submittedName>
        <fullName evidence="3">Uncharacterized protein</fullName>
    </submittedName>
</protein>
<feature type="coiled-coil region" evidence="1">
    <location>
        <begin position="79"/>
        <end position="282"/>
    </location>
</feature>
<accession>A0A9Q9FDW7</accession>
<dbReference type="RefSeq" id="WP_212723311.1">
    <property type="nucleotide sequence ID" value="NZ_CP071249.1"/>
</dbReference>
<organism evidence="3 5">
    <name type="scientific">Turicibacter bilis</name>
    <dbReference type="NCBI Taxonomy" id="2735723"/>
    <lineage>
        <taxon>Bacteria</taxon>
        <taxon>Bacillati</taxon>
        <taxon>Bacillota</taxon>
        <taxon>Erysipelotrichia</taxon>
        <taxon>Erysipelotrichales</taxon>
        <taxon>Turicibacteraceae</taxon>
        <taxon>Turicibacter</taxon>
    </lineage>
</organism>
<gene>
    <name evidence="2" type="ORF">J0J69_02495</name>
    <name evidence="3" type="ORF">J0J70_08820</name>
</gene>
<sequence>MADAVFSVRIDEELKNRFLELAQQNGMNNKDLMQMMLTQFELGQIGTGSDQFTQDIDELQRLTKRMADIYINMVERVQLRELETKNKENQQLYEQEEEIAQLKEQLSQLEEKERQIQQLKDQVKGLKQEVTVQKEERRNLKDLNDLLREKNSELEKRFVEVEVKIETADAALEELTKLRALIEDKEEEVKRLNRRIHVIEDEKEEQKNKFSEKMNQNQVAMEQEIELLKRKQTLELQELRLLLQQDHSEKIEKLKEDYESKVVQLVQENDGLKRQLDQQLSKGEESAI</sequence>
<dbReference type="Proteomes" id="UP001058072">
    <property type="component" value="Chromosome"/>
</dbReference>